<dbReference type="Gene3D" id="2.130.10.10">
    <property type="entry name" value="YVTN repeat-like/Quinoprotein amine dehydrogenase"/>
    <property type="match status" value="1"/>
</dbReference>
<proteinExistence type="predicted"/>
<dbReference type="InterPro" id="IPR011044">
    <property type="entry name" value="Quino_amine_DH_bsu"/>
</dbReference>
<dbReference type="InterPro" id="IPR008311">
    <property type="entry name" value="UCP028101"/>
</dbReference>
<dbReference type="Pfam" id="PF07433">
    <property type="entry name" value="DUF1513"/>
    <property type="match status" value="1"/>
</dbReference>
<dbReference type="PIRSF" id="PIRSF028101">
    <property type="entry name" value="UCP028101"/>
    <property type="match status" value="1"/>
</dbReference>
<gene>
    <name evidence="2" type="ORF">SAMN04488056_102137</name>
</gene>
<dbReference type="AlphaFoldDB" id="A0A1I5C7H4"/>
<keyword evidence="1" id="KW-0732">Signal</keyword>
<evidence type="ECO:0000313" key="2">
    <source>
        <dbReference type="EMBL" id="SFN82762.1"/>
    </source>
</evidence>
<evidence type="ECO:0000256" key="1">
    <source>
        <dbReference type="SAM" id="SignalP"/>
    </source>
</evidence>
<dbReference type="Proteomes" id="UP000199236">
    <property type="component" value="Unassembled WGS sequence"/>
</dbReference>
<protein>
    <recommendedName>
        <fullName evidence="4">DUF1513 domain-containing protein</fullName>
    </recommendedName>
</protein>
<organism evidence="2 3">
    <name type="scientific">Cohaesibacter marisflavi</name>
    <dbReference type="NCBI Taxonomy" id="655353"/>
    <lineage>
        <taxon>Bacteria</taxon>
        <taxon>Pseudomonadati</taxon>
        <taxon>Pseudomonadota</taxon>
        <taxon>Alphaproteobacteria</taxon>
        <taxon>Hyphomicrobiales</taxon>
        <taxon>Cohaesibacteraceae</taxon>
    </lineage>
</organism>
<dbReference type="EMBL" id="FOVR01000002">
    <property type="protein sequence ID" value="SFN82762.1"/>
    <property type="molecule type" value="Genomic_DNA"/>
</dbReference>
<dbReference type="RefSeq" id="WP_090069292.1">
    <property type="nucleotide sequence ID" value="NZ_FOVR01000002.1"/>
</dbReference>
<name>A0A1I5C7H4_9HYPH</name>
<dbReference type="STRING" id="655353.SAMN04488056_102137"/>
<dbReference type="OrthoDB" id="5624218at2"/>
<evidence type="ECO:0000313" key="3">
    <source>
        <dbReference type="Proteomes" id="UP000199236"/>
    </source>
</evidence>
<feature type="chain" id="PRO_5011470492" description="DUF1513 domain-containing protein" evidence="1">
    <location>
        <begin position="24"/>
        <end position="363"/>
    </location>
</feature>
<reference evidence="2 3" key="1">
    <citation type="submission" date="2016-10" db="EMBL/GenBank/DDBJ databases">
        <authorList>
            <person name="de Groot N.N."/>
        </authorList>
    </citation>
    <scope>NUCLEOTIDE SEQUENCE [LARGE SCALE GENOMIC DNA]</scope>
    <source>
        <strain evidence="2 3">CGMCC 1.9157</strain>
    </source>
</reference>
<keyword evidence="3" id="KW-1185">Reference proteome</keyword>
<feature type="signal peptide" evidence="1">
    <location>
        <begin position="1"/>
        <end position="23"/>
    </location>
</feature>
<sequence>MPDRRSFITGLFALGLCPSVTWADAGSPAFLSAARKPDGSYALFGISEQGRTIFEIALPGRGHAAAAHPRRPEAVAFARRPGNFAMALDCRNGETKAVLHCPKGRHFQGHGAFSEDGSLLYTAENDYDHARGVIGIWNADQGYKRVGEFASHGVGPHDLKLMPDKKHLVIANGGIETHPDSGREKLNIPTMKPNLAYVTLDGALVEMVELPQAMHKSSIRHLSLGADGTVAFAMQWQGDINNAPAMLGLHKRGEEARLLEAPDNEQRVLQGYVGSVALDMEQKLLAASSPRGGVVHQFDTDTGEFLGAIHEEDVCGLAIRDHKLVRTSGMGIVCLSEDMAGTQMDKMRVTHRYQWDNHLIPIG</sequence>
<dbReference type="InterPro" id="IPR015943">
    <property type="entry name" value="WD40/YVTN_repeat-like_dom_sf"/>
</dbReference>
<dbReference type="SUPFAM" id="SSF50969">
    <property type="entry name" value="YVTN repeat-like/Quinoprotein amine dehydrogenase"/>
    <property type="match status" value="1"/>
</dbReference>
<evidence type="ECO:0008006" key="4">
    <source>
        <dbReference type="Google" id="ProtNLM"/>
    </source>
</evidence>
<accession>A0A1I5C7H4</accession>